<dbReference type="GO" id="GO:0046872">
    <property type="term" value="F:metal ion binding"/>
    <property type="evidence" value="ECO:0007669"/>
    <property type="project" value="UniProtKB-KW"/>
</dbReference>
<feature type="compositionally biased region" description="Acidic residues" evidence="10">
    <location>
        <begin position="572"/>
        <end position="582"/>
    </location>
</feature>
<feature type="region of interest" description="Disordered" evidence="10">
    <location>
        <begin position="565"/>
        <end position="595"/>
    </location>
</feature>
<dbReference type="GO" id="GO:0016779">
    <property type="term" value="F:nucleotidyltransferase activity"/>
    <property type="evidence" value="ECO:0007669"/>
    <property type="project" value="UniProtKB-KW"/>
</dbReference>
<comment type="cofactor">
    <cofactor evidence="1">
        <name>Mg(2+)</name>
        <dbReference type="ChEBI" id="CHEBI:18420"/>
    </cofactor>
</comment>
<sequence length="595" mass="67400">MATLETINFDNKVLRTLPVDTSEENHPRQVRGACFSLVKPTPLANPNTVAYSKSAFELIDLPEKEILRDDFAEYFSGSKHIPGSKTAAHCYCGHQFGYFAGQLGDGATMYLGEVVNKKGERWEIQFKGAGKTPFSRSADGRKVLRSSIREFMCSEAMYFLGVPTTRAGCCVTSDSRIERDINYDGNSILEKCTVILRIAPTFLRFGSFETVLPMSPESGRKGPSDGRKDITEALLQYTITEFFPEIAQSHADSLEDQSLALMDEVVRLTAKLVTEWQGVGFCHGVLNTDNMSILGLTIDYGPFGFLDAFHKDHICNASDGNGRYTYGKQPEICKWNLSKLAQAIQMVLPLEKSKPAVEKFDEIFNQLYMQKMRRKLGMVKEEDGDKELVESFLQTLQEVHGDFTNSFRSLSIMSLPGCCDFKDNYEAVLTELVAQGSSVEELKKFYKPTMHPRELQMIMMLLQSNPQVVEMMFGGNLAYQKQMEKMEKMEEIRNLTDDDKKKSDKEKWEAWLQKYSERLEREEEGLSKEEVEDLNMRRVDMMNKTNPKFILRNYIAQNAIEAAENGDYSESVGDEDTCEVPPDEIGRASNKVATL</sequence>
<reference evidence="11 12" key="1">
    <citation type="journal article" date="2017" name="PLoS Biol.">
        <title>The sea cucumber genome provides insights into morphological evolution and visceral regeneration.</title>
        <authorList>
            <person name="Zhang X."/>
            <person name="Sun L."/>
            <person name="Yuan J."/>
            <person name="Sun Y."/>
            <person name="Gao Y."/>
            <person name="Zhang L."/>
            <person name="Li S."/>
            <person name="Dai H."/>
            <person name="Hamel J.F."/>
            <person name="Liu C."/>
            <person name="Yu Y."/>
            <person name="Liu S."/>
            <person name="Lin W."/>
            <person name="Guo K."/>
            <person name="Jin S."/>
            <person name="Xu P."/>
            <person name="Storey K.B."/>
            <person name="Huan P."/>
            <person name="Zhang T."/>
            <person name="Zhou Y."/>
            <person name="Zhang J."/>
            <person name="Lin C."/>
            <person name="Li X."/>
            <person name="Xing L."/>
            <person name="Huo D."/>
            <person name="Sun M."/>
            <person name="Wang L."/>
            <person name="Mercier A."/>
            <person name="Li F."/>
            <person name="Yang H."/>
            <person name="Xiang J."/>
        </authorList>
    </citation>
    <scope>NUCLEOTIDE SEQUENCE [LARGE SCALE GENOMIC DNA]</scope>
    <source>
        <strain evidence="11">Shaxun</strain>
        <tissue evidence="11">Muscle</tissue>
    </source>
</reference>
<dbReference type="AlphaFoldDB" id="A0A2G8L276"/>
<keyword evidence="8" id="KW-0460">Magnesium</keyword>
<evidence type="ECO:0000256" key="4">
    <source>
        <dbReference type="ARBA" id="ARBA00022695"/>
    </source>
</evidence>
<gene>
    <name evidence="11" type="ORF">BSL78_08737</name>
</gene>
<evidence type="ECO:0000256" key="1">
    <source>
        <dbReference type="ARBA" id="ARBA00001946"/>
    </source>
</evidence>
<organism evidence="11 12">
    <name type="scientific">Stichopus japonicus</name>
    <name type="common">Sea cucumber</name>
    <dbReference type="NCBI Taxonomy" id="307972"/>
    <lineage>
        <taxon>Eukaryota</taxon>
        <taxon>Metazoa</taxon>
        <taxon>Echinodermata</taxon>
        <taxon>Eleutherozoa</taxon>
        <taxon>Echinozoa</taxon>
        <taxon>Holothuroidea</taxon>
        <taxon>Aspidochirotacea</taxon>
        <taxon>Aspidochirotida</taxon>
        <taxon>Stichopodidae</taxon>
        <taxon>Apostichopus</taxon>
    </lineage>
</organism>
<keyword evidence="3" id="KW-0808">Transferase</keyword>
<protein>
    <recommendedName>
        <fullName evidence="9">Selenoprotein O</fullName>
    </recommendedName>
</protein>
<evidence type="ECO:0000256" key="2">
    <source>
        <dbReference type="ARBA" id="ARBA00009747"/>
    </source>
</evidence>
<accession>A0A2G8L276</accession>
<comment type="similarity">
    <text evidence="2">Belongs to the SELO family.</text>
</comment>
<comment type="caution">
    <text evidence="11">The sequence shown here is derived from an EMBL/GenBank/DDBJ whole genome shotgun (WGS) entry which is preliminary data.</text>
</comment>
<dbReference type="HAMAP" id="MF_00692">
    <property type="entry name" value="SelO"/>
    <property type="match status" value="1"/>
</dbReference>
<evidence type="ECO:0000256" key="5">
    <source>
        <dbReference type="ARBA" id="ARBA00022723"/>
    </source>
</evidence>
<dbReference type="Pfam" id="PF02696">
    <property type="entry name" value="SelO"/>
    <property type="match status" value="1"/>
</dbReference>
<evidence type="ECO:0000313" key="12">
    <source>
        <dbReference type="Proteomes" id="UP000230750"/>
    </source>
</evidence>
<evidence type="ECO:0000256" key="7">
    <source>
        <dbReference type="ARBA" id="ARBA00022840"/>
    </source>
</evidence>
<dbReference type="PANTHER" id="PTHR12153:SF15">
    <property type="entry name" value="PROTEIN ADENYLYLTRANSFERASE SELO, MITOCHONDRIAL"/>
    <property type="match status" value="1"/>
</dbReference>
<dbReference type="OrthoDB" id="10254721at2759"/>
<evidence type="ECO:0000256" key="9">
    <source>
        <dbReference type="ARBA" id="ARBA00031547"/>
    </source>
</evidence>
<dbReference type="InterPro" id="IPR003846">
    <property type="entry name" value="SelO"/>
</dbReference>
<dbReference type="EMBL" id="MRZV01000251">
    <property type="protein sequence ID" value="PIK54361.1"/>
    <property type="molecule type" value="Genomic_DNA"/>
</dbReference>
<keyword evidence="6" id="KW-0547">Nucleotide-binding</keyword>
<dbReference type="STRING" id="307972.A0A2G8L276"/>
<keyword evidence="5" id="KW-0479">Metal-binding</keyword>
<proteinExistence type="inferred from homology"/>
<keyword evidence="4" id="KW-0548">Nucleotidyltransferase</keyword>
<name>A0A2G8L276_STIJA</name>
<keyword evidence="7" id="KW-0067">ATP-binding</keyword>
<dbReference type="PANTHER" id="PTHR12153">
    <property type="entry name" value="SELENOPROTEIN O"/>
    <property type="match status" value="1"/>
</dbReference>
<dbReference type="Proteomes" id="UP000230750">
    <property type="component" value="Unassembled WGS sequence"/>
</dbReference>
<dbReference type="GO" id="GO:0005524">
    <property type="term" value="F:ATP binding"/>
    <property type="evidence" value="ECO:0007669"/>
    <property type="project" value="UniProtKB-KW"/>
</dbReference>
<evidence type="ECO:0000256" key="8">
    <source>
        <dbReference type="ARBA" id="ARBA00022842"/>
    </source>
</evidence>
<keyword evidence="12" id="KW-1185">Reference proteome</keyword>
<evidence type="ECO:0000256" key="6">
    <source>
        <dbReference type="ARBA" id="ARBA00022741"/>
    </source>
</evidence>
<evidence type="ECO:0000313" key="11">
    <source>
        <dbReference type="EMBL" id="PIK54361.1"/>
    </source>
</evidence>
<evidence type="ECO:0000256" key="3">
    <source>
        <dbReference type="ARBA" id="ARBA00022679"/>
    </source>
</evidence>
<evidence type="ECO:0000256" key="10">
    <source>
        <dbReference type="SAM" id="MobiDB-lite"/>
    </source>
</evidence>